<evidence type="ECO:0000256" key="1">
    <source>
        <dbReference type="SAM" id="MobiDB-lite"/>
    </source>
</evidence>
<feature type="compositionally biased region" description="Polar residues" evidence="1">
    <location>
        <begin position="30"/>
        <end position="41"/>
    </location>
</feature>
<proteinExistence type="predicted"/>
<reference evidence="3" key="1">
    <citation type="journal article" date="2017" name="Genome Biol.">
        <title>Comparative genomics reveals high biological diversity and specific adaptations in the industrially and medically important fungal genus Aspergillus.</title>
        <authorList>
            <person name="de Vries R.P."/>
            <person name="Riley R."/>
            <person name="Wiebenga A."/>
            <person name="Aguilar-Osorio G."/>
            <person name="Amillis S."/>
            <person name="Uchima C.A."/>
            <person name="Anderluh G."/>
            <person name="Asadollahi M."/>
            <person name="Askin M."/>
            <person name="Barry K."/>
            <person name="Battaglia E."/>
            <person name="Bayram O."/>
            <person name="Benocci T."/>
            <person name="Braus-Stromeyer S.A."/>
            <person name="Caldana C."/>
            <person name="Canovas D."/>
            <person name="Cerqueira G.C."/>
            <person name="Chen F."/>
            <person name="Chen W."/>
            <person name="Choi C."/>
            <person name="Clum A."/>
            <person name="Dos Santos R.A."/>
            <person name="Damasio A.R."/>
            <person name="Diallinas G."/>
            <person name="Emri T."/>
            <person name="Fekete E."/>
            <person name="Flipphi M."/>
            <person name="Freyberg S."/>
            <person name="Gallo A."/>
            <person name="Gournas C."/>
            <person name="Habgood R."/>
            <person name="Hainaut M."/>
            <person name="Harispe M.L."/>
            <person name="Henrissat B."/>
            <person name="Hilden K.S."/>
            <person name="Hope R."/>
            <person name="Hossain A."/>
            <person name="Karabika E."/>
            <person name="Karaffa L."/>
            <person name="Karanyi Z."/>
            <person name="Krasevec N."/>
            <person name="Kuo A."/>
            <person name="Kusch H."/>
            <person name="LaButti K."/>
            <person name="Lagendijk E.L."/>
            <person name="Lapidus A."/>
            <person name="Levasseur A."/>
            <person name="Lindquist E."/>
            <person name="Lipzen A."/>
            <person name="Logrieco A.F."/>
            <person name="MacCabe A."/>
            <person name="Maekelae M.R."/>
            <person name="Malavazi I."/>
            <person name="Melin P."/>
            <person name="Meyer V."/>
            <person name="Mielnichuk N."/>
            <person name="Miskei M."/>
            <person name="Molnar A.P."/>
            <person name="Mule G."/>
            <person name="Ngan C.Y."/>
            <person name="Orejas M."/>
            <person name="Orosz E."/>
            <person name="Ouedraogo J.P."/>
            <person name="Overkamp K.M."/>
            <person name="Park H.-S."/>
            <person name="Perrone G."/>
            <person name="Piumi F."/>
            <person name="Punt P.J."/>
            <person name="Ram A.F."/>
            <person name="Ramon A."/>
            <person name="Rauscher S."/>
            <person name="Record E."/>
            <person name="Riano-Pachon D.M."/>
            <person name="Robert V."/>
            <person name="Roehrig J."/>
            <person name="Ruller R."/>
            <person name="Salamov A."/>
            <person name="Salih N.S."/>
            <person name="Samson R.A."/>
            <person name="Sandor E."/>
            <person name="Sanguinetti M."/>
            <person name="Schuetze T."/>
            <person name="Sepcic K."/>
            <person name="Shelest E."/>
            <person name="Sherlock G."/>
            <person name="Sophianopoulou V."/>
            <person name="Squina F.M."/>
            <person name="Sun H."/>
            <person name="Susca A."/>
            <person name="Todd R.B."/>
            <person name="Tsang A."/>
            <person name="Unkles S.E."/>
            <person name="van de Wiele N."/>
            <person name="van Rossen-Uffink D."/>
            <person name="Oliveira J.V."/>
            <person name="Vesth T.C."/>
            <person name="Visser J."/>
            <person name="Yu J.-H."/>
            <person name="Zhou M."/>
            <person name="Andersen M.R."/>
            <person name="Archer D.B."/>
            <person name="Baker S.E."/>
            <person name="Benoit I."/>
            <person name="Brakhage A.A."/>
            <person name="Braus G.H."/>
            <person name="Fischer R."/>
            <person name="Frisvad J.C."/>
            <person name="Goldman G.H."/>
            <person name="Houbraken J."/>
            <person name="Oakley B."/>
            <person name="Pocsi I."/>
            <person name="Scazzocchio C."/>
            <person name="Seiboth B."/>
            <person name="vanKuyk P.A."/>
            <person name="Wortman J."/>
            <person name="Dyer P.S."/>
            <person name="Grigoriev I.V."/>
        </authorList>
    </citation>
    <scope>NUCLEOTIDE SEQUENCE [LARGE SCALE GENOMIC DNA]</scope>
    <source>
        <strain evidence="3">CBS 593.65</strain>
    </source>
</reference>
<dbReference type="AlphaFoldDB" id="A0A1L9SYS3"/>
<dbReference type="RefSeq" id="XP_040696131.1">
    <property type="nucleotide sequence ID" value="XM_040848462.1"/>
</dbReference>
<gene>
    <name evidence="2" type="ORF">ASPSYDRAFT_52288</name>
</gene>
<feature type="region of interest" description="Disordered" evidence="1">
    <location>
        <begin position="26"/>
        <end position="49"/>
    </location>
</feature>
<dbReference type="EMBL" id="KV878603">
    <property type="protein sequence ID" value="OJJ52325.1"/>
    <property type="molecule type" value="Genomic_DNA"/>
</dbReference>
<evidence type="ECO:0000313" key="2">
    <source>
        <dbReference type="EMBL" id="OJJ52325.1"/>
    </source>
</evidence>
<dbReference type="Proteomes" id="UP000184356">
    <property type="component" value="Unassembled WGS sequence"/>
</dbReference>
<dbReference type="VEuPathDB" id="FungiDB:ASPSYDRAFT_52288"/>
<organism evidence="2 3">
    <name type="scientific">Aspergillus sydowii CBS 593.65</name>
    <dbReference type="NCBI Taxonomy" id="1036612"/>
    <lineage>
        <taxon>Eukaryota</taxon>
        <taxon>Fungi</taxon>
        <taxon>Dikarya</taxon>
        <taxon>Ascomycota</taxon>
        <taxon>Pezizomycotina</taxon>
        <taxon>Eurotiomycetes</taxon>
        <taxon>Eurotiomycetidae</taxon>
        <taxon>Eurotiales</taxon>
        <taxon>Aspergillaceae</taxon>
        <taxon>Aspergillus</taxon>
        <taxon>Aspergillus subgen. Nidulantes</taxon>
    </lineage>
</organism>
<accession>A0A1L9SYS3</accession>
<sequence length="97" mass="10980">MAAASTFNPRESTRPASRFDALREELIKAQRTSQAPPNTQSREPHTTPALWIGSARIQEQAIPSTSKAPRAMTASGKQTWALRIYRLWLLRFTEKKN</sequence>
<evidence type="ECO:0000313" key="3">
    <source>
        <dbReference type="Proteomes" id="UP000184356"/>
    </source>
</evidence>
<protein>
    <submittedName>
        <fullName evidence="2">Uncharacterized protein</fullName>
    </submittedName>
</protein>
<dbReference type="GeneID" id="63764535"/>
<keyword evidence="3" id="KW-1185">Reference proteome</keyword>
<name>A0A1L9SYS3_9EURO</name>